<accession>A0A6J4J2F1</accession>
<proteinExistence type="predicted"/>
<feature type="compositionally biased region" description="Basic residues" evidence="1">
    <location>
        <begin position="17"/>
        <end position="33"/>
    </location>
</feature>
<evidence type="ECO:0000256" key="1">
    <source>
        <dbReference type="SAM" id="MobiDB-lite"/>
    </source>
</evidence>
<protein>
    <submittedName>
        <fullName evidence="2">Uncharacterized protein</fullName>
    </submittedName>
</protein>
<feature type="non-terminal residue" evidence="2">
    <location>
        <position position="1"/>
    </location>
</feature>
<feature type="non-terminal residue" evidence="2">
    <location>
        <position position="44"/>
    </location>
</feature>
<evidence type="ECO:0000313" key="2">
    <source>
        <dbReference type="EMBL" id="CAA9265165.1"/>
    </source>
</evidence>
<reference evidence="2" key="1">
    <citation type="submission" date="2020-02" db="EMBL/GenBank/DDBJ databases">
        <authorList>
            <person name="Meier V. D."/>
        </authorList>
    </citation>
    <scope>NUCLEOTIDE SEQUENCE</scope>
    <source>
        <strain evidence="2">AVDCRST_MAG10</strain>
    </source>
</reference>
<feature type="region of interest" description="Disordered" evidence="1">
    <location>
        <begin position="1"/>
        <end position="44"/>
    </location>
</feature>
<gene>
    <name evidence="2" type="ORF">AVDCRST_MAG10-3002</name>
</gene>
<dbReference type="AlphaFoldDB" id="A0A6J4J2F1"/>
<organism evidence="2">
    <name type="scientific">uncultured Acidimicrobiales bacterium</name>
    <dbReference type="NCBI Taxonomy" id="310071"/>
    <lineage>
        <taxon>Bacteria</taxon>
        <taxon>Bacillati</taxon>
        <taxon>Actinomycetota</taxon>
        <taxon>Acidimicrobiia</taxon>
        <taxon>Acidimicrobiales</taxon>
        <taxon>environmental samples</taxon>
    </lineage>
</organism>
<sequence>AAPPASRHRPAGTDRRHTTRRPHRPAQSRHRERQPRTAPRARGL</sequence>
<dbReference type="EMBL" id="CADCTB010000182">
    <property type="protein sequence ID" value="CAA9265165.1"/>
    <property type="molecule type" value="Genomic_DNA"/>
</dbReference>
<name>A0A6J4J2F1_9ACTN</name>
<feature type="compositionally biased region" description="Basic residues" evidence="1">
    <location>
        <begin position="1"/>
        <end position="10"/>
    </location>
</feature>